<sequence>MMFRTMMKSKIHRATVTHADLHYVGSVTIDPDLMEAADLLEGEQVTIVDIDNGTRLETYAITGTRGSGVIGINGAAAHLVHPGDLVIIIAYGVMSDQEARAFTPRVVFVDSDNKQVDLGEHGGDPAYVPENFGLVSPRGLV</sequence>
<dbReference type="EMBL" id="RXLR01000025">
    <property type="protein sequence ID" value="TDH17835.1"/>
    <property type="molecule type" value="Genomic_DNA"/>
</dbReference>
<feature type="active site" description="Proton donor" evidence="9 10">
    <location>
        <position position="59"/>
    </location>
</feature>
<feature type="modified residue" description="Pyruvic acid (Ser)" evidence="9 12">
    <location>
        <position position="26"/>
    </location>
</feature>
<feature type="chain" id="PRO_5021527520" description="Aspartate 1-decarboxylase alpha chain" evidence="9 13">
    <location>
        <begin position="26"/>
        <end position="141"/>
    </location>
</feature>
<dbReference type="GO" id="GO:0015940">
    <property type="term" value="P:pantothenate biosynthetic process"/>
    <property type="evidence" value="ECO:0007669"/>
    <property type="project" value="UniProtKB-UniRule"/>
</dbReference>
<dbReference type="GO" id="GO:0005829">
    <property type="term" value="C:cytosol"/>
    <property type="evidence" value="ECO:0007669"/>
    <property type="project" value="TreeGrafter"/>
</dbReference>
<evidence type="ECO:0000256" key="10">
    <source>
        <dbReference type="PIRSR" id="PIRSR006246-1"/>
    </source>
</evidence>
<keyword evidence="4 9" id="KW-0068">Autocatalytic cleavage</keyword>
<evidence type="ECO:0000313" key="15">
    <source>
        <dbReference type="Proteomes" id="UP000295627"/>
    </source>
</evidence>
<dbReference type="Pfam" id="PF02261">
    <property type="entry name" value="Asp_decarbox"/>
    <property type="match status" value="1"/>
</dbReference>
<accession>A0A4V3A5H4</accession>
<keyword evidence="6 9" id="KW-0456">Lyase</keyword>
<dbReference type="PANTHER" id="PTHR21012">
    <property type="entry name" value="ASPARTATE 1-DECARBOXYLASE"/>
    <property type="match status" value="1"/>
</dbReference>
<dbReference type="Gene3D" id="2.40.40.20">
    <property type="match status" value="1"/>
</dbReference>
<evidence type="ECO:0000313" key="14">
    <source>
        <dbReference type="EMBL" id="TDH17835.1"/>
    </source>
</evidence>
<keyword evidence="2 9" id="KW-0566">Pantothenate biosynthesis</keyword>
<evidence type="ECO:0000256" key="7">
    <source>
        <dbReference type="ARBA" id="ARBA00023270"/>
    </source>
</evidence>
<evidence type="ECO:0000256" key="5">
    <source>
        <dbReference type="ARBA" id="ARBA00023145"/>
    </source>
</evidence>
<dbReference type="PIRSF" id="PIRSF006246">
    <property type="entry name" value="Asp_decarbox"/>
    <property type="match status" value="1"/>
</dbReference>
<comment type="catalytic activity">
    <reaction evidence="9">
        <text>L-aspartate + H(+) = beta-alanine + CO2</text>
        <dbReference type="Rhea" id="RHEA:19497"/>
        <dbReference type="ChEBI" id="CHEBI:15378"/>
        <dbReference type="ChEBI" id="CHEBI:16526"/>
        <dbReference type="ChEBI" id="CHEBI:29991"/>
        <dbReference type="ChEBI" id="CHEBI:57966"/>
        <dbReference type="EC" id="4.1.1.11"/>
    </reaction>
</comment>
<evidence type="ECO:0000256" key="12">
    <source>
        <dbReference type="PIRSR" id="PIRSR006246-3"/>
    </source>
</evidence>
<dbReference type="UniPathway" id="UPA00028">
    <property type="reaction ID" value="UER00002"/>
</dbReference>
<evidence type="ECO:0000256" key="8">
    <source>
        <dbReference type="ARBA" id="ARBA00023317"/>
    </source>
</evidence>
<dbReference type="Proteomes" id="UP000295627">
    <property type="component" value="Unassembled WGS sequence"/>
</dbReference>
<feature type="chain" id="PRO_5021527519" description="Aspartate 1-decarboxylase beta chain" evidence="9 13">
    <location>
        <begin position="1"/>
        <end position="25"/>
    </location>
</feature>
<feature type="active site" description="Schiff-base intermediate with substrate; via pyruvic acid" evidence="9 10">
    <location>
        <position position="26"/>
    </location>
</feature>
<evidence type="ECO:0000256" key="13">
    <source>
        <dbReference type="PIRSR" id="PIRSR006246-5"/>
    </source>
</evidence>
<proteinExistence type="inferred from homology"/>
<dbReference type="GO" id="GO:0004068">
    <property type="term" value="F:aspartate 1-decarboxylase activity"/>
    <property type="evidence" value="ECO:0007669"/>
    <property type="project" value="UniProtKB-UniRule"/>
</dbReference>
<evidence type="ECO:0000256" key="11">
    <source>
        <dbReference type="PIRSR" id="PIRSR006246-2"/>
    </source>
</evidence>
<protein>
    <recommendedName>
        <fullName evidence="9">Aspartate 1-decarboxylase</fullName>
        <ecNumber evidence="9">4.1.1.11</ecNumber>
    </recommendedName>
    <alternativeName>
        <fullName evidence="9">Aspartate alpha-decarboxylase</fullName>
    </alternativeName>
    <component>
        <recommendedName>
            <fullName evidence="9">Aspartate 1-decarboxylase beta chain</fullName>
        </recommendedName>
    </component>
    <component>
        <recommendedName>
            <fullName evidence="9">Aspartate 1-decarboxylase alpha chain</fullName>
        </recommendedName>
    </component>
</protein>
<comment type="subcellular location">
    <subcellularLocation>
        <location evidence="9">Cytoplasm</location>
    </subcellularLocation>
</comment>
<keyword evidence="5 9" id="KW-0865">Zymogen</keyword>
<organism evidence="14 15">
    <name type="scientific">Mycobacteroides franklinii</name>
    <dbReference type="NCBI Taxonomy" id="948102"/>
    <lineage>
        <taxon>Bacteria</taxon>
        <taxon>Bacillati</taxon>
        <taxon>Actinomycetota</taxon>
        <taxon>Actinomycetes</taxon>
        <taxon>Mycobacteriales</taxon>
        <taxon>Mycobacteriaceae</taxon>
        <taxon>Mycobacteroides</taxon>
    </lineage>
</organism>
<comment type="similarity">
    <text evidence="9">Belongs to the PanD family.</text>
</comment>
<evidence type="ECO:0000256" key="4">
    <source>
        <dbReference type="ARBA" id="ARBA00022813"/>
    </source>
</evidence>
<evidence type="ECO:0000256" key="1">
    <source>
        <dbReference type="ARBA" id="ARBA00022490"/>
    </source>
</evidence>
<feature type="binding site" evidence="9 11">
    <location>
        <position position="58"/>
    </location>
    <ligand>
        <name>substrate</name>
    </ligand>
</feature>
<name>A0A4V3A5H4_9MYCO</name>
<dbReference type="InterPro" id="IPR003190">
    <property type="entry name" value="Asp_decarbox"/>
</dbReference>
<dbReference type="CDD" id="cd06919">
    <property type="entry name" value="Asp_decarbox"/>
    <property type="match status" value="1"/>
</dbReference>
<dbReference type="EC" id="4.1.1.11" evidence="9"/>
<comment type="pathway">
    <text evidence="9">Cofactor biosynthesis; (R)-pantothenate biosynthesis; beta-alanine from L-aspartate: step 1/1.</text>
</comment>
<keyword evidence="1 9" id="KW-0963">Cytoplasm</keyword>
<evidence type="ECO:0000256" key="3">
    <source>
        <dbReference type="ARBA" id="ARBA00022793"/>
    </source>
</evidence>
<comment type="cofactor">
    <cofactor evidence="9 10">
        <name>pyruvate</name>
        <dbReference type="ChEBI" id="CHEBI:15361"/>
    </cofactor>
    <text evidence="9 10">Binds 1 pyruvoyl group covalently per subunit.</text>
</comment>
<dbReference type="NCBIfam" id="TIGR00223">
    <property type="entry name" value="panD"/>
    <property type="match status" value="1"/>
</dbReference>
<keyword evidence="8 9" id="KW-0670">Pyruvate</keyword>
<dbReference type="SUPFAM" id="SSF50692">
    <property type="entry name" value="ADC-like"/>
    <property type="match status" value="1"/>
</dbReference>
<dbReference type="GO" id="GO:0006523">
    <property type="term" value="P:alanine biosynthetic process"/>
    <property type="evidence" value="ECO:0007669"/>
    <property type="project" value="InterPro"/>
</dbReference>
<comment type="PTM">
    <text evidence="9 12">Is synthesized initially as an inactive proenzyme, which is activated by self-cleavage at a specific serine bond to produce a beta-subunit with a hydroxyl group at its C-terminus and an alpha-subunit with a pyruvoyl group at its N-terminus.</text>
</comment>
<keyword evidence="3 9" id="KW-0210">Decarboxylase</keyword>
<comment type="caution">
    <text evidence="14">The sequence shown here is derived from an EMBL/GenBank/DDBJ whole genome shotgun (WGS) entry which is preliminary data.</text>
</comment>
<evidence type="ECO:0000256" key="6">
    <source>
        <dbReference type="ARBA" id="ARBA00023239"/>
    </source>
</evidence>
<feature type="binding site" evidence="9 11">
    <location>
        <begin position="74"/>
        <end position="76"/>
    </location>
    <ligand>
        <name>substrate</name>
    </ligand>
</feature>
<evidence type="ECO:0000256" key="2">
    <source>
        <dbReference type="ARBA" id="ARBA00022655"/>
    </source>
</evidence>
<dbReference type="AlphaFoldDB" id="A0A4V3A5H4"/>
<comment type="function">
    <text evidence="9">Catalyzes the pyruvoyl-dependent decarboxylation of aspartate to produce beta-alanine.</text>
</comment>
<keyword evidence="7 9" id="KW-0704">Schiff base</keyword>
<gene>
    <name evidence="9" type="primary">panD</name>
    <name evidence="14" type="ORF">EJ571_25305</name>
</gene>
<comment type="subunit">
    <text evidence="9">Heterooctamer of four alpha and four beta subunits.</text>
</comment>
<evidence type="ECO:0000256" key="9">
    <source>
        <dbReference type="HAMAP-Rule" id="MF_00446"/>
    </source>
</evidence>
<dbReference type="HAMAP" id="MF_00446">
    <property type="entry name" value="PanD"/>
    <property type="match status" value="1"/>
</dbReference>
<reference evidence="14 15" key="1">
    <citation type="journal article" date="2019" name="Sci. Rep.">
        <title>Extended insight into the Mycobacterium chelonae-abscessus complex through whole genome sequencing of Mycobacterium salmoniphilum outbreak and Mycobacterium salmoniphilum-like strains.</title>
        <authorList>
            <person name="Behra P.R.K."/>
            <person name="Das S."/>
            <person name="Pettersson B.M.F."/>
            <person name="Shirreff L."/>
            <person name="DuCote T."/>
            <person name="Jacobsson K.G."/>
            <person name="Ennis D.G."/>
            <person name="Kirsebom L.A."/>
        </authorList>
    </citation>
    <scope>NUCLEOTIDE SEQUENCE [LARGE SCALE GENOMIC DNA]</scope>
    <source>
        <strain evidence="14 15">DSM 45524</strain>
    </source>
</reference>
<dbReference type="InterPro" id="IPR009010">
    <property type="entry name" value="Asp_de-COase-like_dom_sf"/>
</dbReference>
<dbReference type="PANTHER" id="PTHR21012:SF0">
    <property type="entry name" value="ASPARTATE 1-DECARBOXYLASE"/>
    <property type="match status" value="1"/>
</dbReference>